<dbReference type="PANTHER" id="PTHR43520">
    <property type="entry name" value="ATP7, ISOFORM B"/>
    <property type="match status" value="1"/>
</dbReference>
<feature type="transmembrane region" description="Helical" evidence="15">
    <location>
        <begin position="207"/>
        <end position="229"/>
    </location>
</feature>
<evidence type="ECO:0000313" key="18">
    <source>
        <dbReference type="Proteomes" id="UP000006380"/>
    </source>
</evidence>
<evidence type="ECO:0000259" key="16">
    <source>
        <dbReference type="PROSITE" id="PS50846"/>
    </source>
</evidence>
<evidence type="ECO:0000313" key="17">
    <source>
        <dbReference type="EMBL" id="EAU01330.1"/>
    </source>
</evidence>
<evidence type="ECO:0000256" key="14">
    <source>
        <dbReference type="ARBA" id="ARBA00023136"/>
    </source>
</evidence>
<dbReference type="CDD" id="cd02079">
    <property type="entry name" value="P-type_ATPase_HM"/>
    <property type="match status" value="1"/>
</dbReference>
<dbReference type="EMBL" id="CP000767">
    <property type="protein sequence ID" value="EAU01330.1"/>
    <property type="molecule type" value="Genomic_DNA"/>
</dbReference>
<dbReference type="Gene3D" id="3.40.1110.10">
    <property type="entry name" value="Calcium-transporting ATPase, cytoplasmic domain N"/>
    <property type="match status" value="1"/>
</dbReference>
<keyword evidence="3" id="KW-0813">Transport</keyword>
<dbReference type="Gene3D" id="3.40.50.1000">
    <property type="entry name" value="HAD superfamily/HAD-like"/>
    <property type="match status" value="1"/>
</dbReference>
<dbReference type="AlphaFoldDB" id="A7GZD5"/>
<evidence type="ECO:0000256" key="15">
    <source>
        <dbReference type="RuleBase" id="RU362081"/>
    </source>
</evidence>
<dbReference type="NCBIfam" id="TIGR01511">
    <property type="entry name" value="ATPase-IB1_Cu"/>
    <property type="match status" value="1"/>
</dbReference>
<keyword evidence="10" id="KW-0460">Magnesium</keyword>
<keyword evidence="7 15" id="KW-0479">Metal-binding</keyword>
<dbReference type="NCBIfam" id="TIGR01494">
    <property type="entry name" value="ATPase_P-type"/>
    <property type="match status" value="1"/>
</dbReference>
<proteinExistence type="inferred from homology"/>
<dbReference type="CDD" id="cd00371">
    <property type="entry name" value="HMA"/>
    <property type="match status" value="1"/>
</dbReference>
<evidence type="ECO:0000256" key="9">
    <source>
        <dbReference type="ARBA" id="ARBA00022840"/>
    </source>
</evidence>
<dbReference type="SUPFAM" id="SSF81653">
    <property type="entry name" value="Calcium ATPase, transduction domain A"/>
    <property type="match status" value="1"/>
</dbReference>
<evidence type="ECO:0000256" key="12">
    <source>
        <dbReference type="ARBA" id="ARBA00022989"/>
    </source>
</evidence>
<dbReference type="GO" id="GO:0043682">
    <property type="term" value="F:P-type divalent copper transporter activity"/>
    <property type="evidence" value="ECO:0007669"/>
    <property type="project" value="TreeGrafter"/>
</dbReference>
<dbReference type="GO" id="GO:0005886">
    <property type="term" value="C:plasma membrane"/>
    <property type="evidence" value="ECO:0007669"/>
    <property type="project" value="UniProtKB-SubCell"/>
</dbReference>
<dbReference type="Gene3D" id="2.70.150.10">
    <property type="entry name" value="Calcium-transporting ATPase, cytoplasmic transduction domain A"/>
    <property type="match status" value="1"/>
</dbReference>
<evidence type="ECO:0000256" key="7">
    <source>
        <dbReference type="ARBA" id="ARBA00022723"/>
    </source>
</evidence>
<feature type="transmembrane region" description="Helical" evidence="15">
    <location>
        <begin position="168"/>
        <end position="187"/>
    </location>
</feature>
<dbReference type="NCBIfam" id="TIGR01512">
    <property type="entry name" value="ATPase-IB2_Cd"/>
    <property type="match status" value="1"/>
</dbReference>
<dbReference type="RefSeq" id="WP_011992488.1">
    <property type="nucleotide sequence ID" value="NC_009715.2"/>
</dbReference>
<dbReference type="InterPro" id="IPR036163">
    <property type="entry name" value="HMA_dom_sf"/>
</dbReference>
<keyword evidence="4 15" id="KW-1003">Cell membrane</keyword>
<protein>
    <submittedName>
        <fullName evidence="17">Cytochrome oxidase maturation protein, cbb3-type</fullName>
    </submittedName>
</protein>
<dbReference type="Pfam" id="PF12156">
    <property type="entry name" value="ATPase-cat_bd"/>
    <property type="match status" value="1"/>
</dbReference>
<feature type="domain" description="HMA" evidence="16">
    <location>
        <begin position="84"/>
        <end position="150"/>
    </location>
</feature>
<dbReference type="HOGENOM" id="CLU_001771_0_3_7"/>
<dbReference type="InterPro" id="IPR001757">
    <property type="entry name" value="P_typ_ATPase"/>
</dbReference>
<dbReference type="PANTHER" id="PTHR43520:SF5">
    <property type="entry name" value="CATION-TRANSPORTING P-TYPE ATPASE-RELATED"/>
    <property type="match status" value="1"/>
</dbReference>
<dbReference type="Proteomes" id="UP000006380">
    <property type="component" value="Chromosome"/>
</dbReference>
<feature type="transmembrane region" description="Helical" evidence="15">
    <location>
        <begin position="241"/>
        <end position="259"/>
    </location>
</feature>
<dbReference type="InterPro" id="IPR059000">
    <property type="entry name" value="ATPase_P-type_domA"/>
</dbReference>
<dbReference type="SUPFAM" id="SSF81665">
    <property type="entry name" value="Calcium ATPase, transmembrane domain M"/>
    <property type="match status" value="1"/>
</dbReference>
<dbReference type="SUPFAM" id="SSF55008">
    <property type="entry name" value="HMA, heavy metal-associated domain"/>
    <property type="match status" value="1"/>
</dbReference>
<organism evidence="17 18">
    <name type="scientific">Campylobacter curvus (strain 525.92)</name>
    <dbReference type="NCBI Taxonomy" id="360105"/>
    <lineage>
        <taxon>Bacteria</taxon>
        <taxon>Pseudomonadati</taxon>
        <taxon>Campylobacterota</taxon>
        <taxon>Epsilonproteobacteria</taxon>
        <taxon>Campylobacterales</taxon>
        <taxon>Campylobacteraceae</taxon>
        <taxon>Campylobacter</taxon>
    </lineage>
</organism>
<accession>A7GZD5</accession>
<dbReference type="InterPro" id="IPR027256">
    <property type="entry name" value="P-typ_ATPase_IB"/>
</dbReference>
<dbReference type="PROSITE" id="PS50846">
    <property type="entry name" value="HMA_2"/>
    <property type="match status" value="1"/>
</dbReference>
<dbReference type="STRING" id="360105.CCV52592_0267"/>
<dbReference type="GO" id="GO:0005507">
    <property type="term" value="F:copper ion binding"/>
    <property type="evidence" value="ECO:0007669"/>
    <property type="project" value="TreeGrafter"/>
</dbReference>
<name>A7GZD5_CAMC5</name>
<evidence type="ECO:0000256" key="1">
    <source>
        <dbReference type="ARBA" id="ARBA00004651"/>
    </source>
</evidence>
<evidence type="ECO:0000256" key="10">
    <source>
        <dbReference type="ARBA" id="ARBA00022842"/>
    </source>
</evidence>
<dbReference type="InterPro" id="IPR021993">
    <property type="entry name" value="ATPase-cat-bd"/>
</dbReference>
<evidence type="ECO:0000256" key="13">
    <source>
        <dbReference type="ARBA" id="ARBA00023065"/>
    </source>
</evidence>
<dbReference type="GO" id="GO:0016887">
    <property type="term" value="F:ATP hydrolysis activity"/>
    <property type="evidence" value="ECO:0007669"/>
    <property type="project" value="InterPro"/>
</dbReference>
<evidence type="ECO:0000256" key="2">
    <source>
        <dbReference type="ARBA" id="ARBA00006024"/>
    </source>
</evidence>
<comment type="subcellular location">
    <subcellularLocation>
        <location evidence="1">Cell membrane</location>
        <topology evidence="1">Multi-pass membrane protein</topology>
    </subcellularLocation>
</comment>
<dbReference type="OrthoDB" id="2490525at2"/>
<evidence type="ECO:0000256" key="3">
    <source>
        <dbReference type="ARBA" id="ARBA00022448"/>
    </source>
</evidence>
<keyword evidence="8 15" id="KW-0547">Nucleotide-binding</keyword>
<gene>
    <name evidence="17" type="primary">ccoI</name>
    <name evidence="17" type="ORF">CCV52592_0267</name>
</gene>
<sequence>MKKCKCSHCQLEFDESSMISAPDGNKFCCSGCKNVYEILRSNGLEEFYERLGKNTLSPAKESENFDDSARDIYRDFIKKDGEFSKISLVIEDIHCFACIWLVEKVLFGTNGVLEAGVNATNNKALIVWDESQVGLNEILRRLNSVGYKAHPYDAEGEEARLSAKRREFYAKLLVGIFCTMNIMWIAVAQYSGYFSGIRADVKAILNFAEFVLATPVLFYTGGAFFAGALTALKGRTPNMDLLVATGASLAYIYSVYAMFSRSGEVYFDSVAMIITFVFIGKFLEILSKKRAADSIDGLNHMLLGDVSVLKDGEILQINPQAVSIKDKIVLRAGQRALIDGFIVRGEASFDASSISGESAPVWLGVGDEVKSGLICLDGRVIYEASANFENSFLSKIVALLQNASLKKPRIEQLANKISSKFSLGIICVALVTFTFWYIKGGFENALILAISVIVIACPCALALATPVGTLVALGVGLKKAVIFKEAAMIETLANCDTVVFDKTGTLSTGKLCVSKFIKFSDIDTNVIFSLAGASKHPVSVGVAKFLAGNGAKALELSDVKEIAAKGVSAKFKGKILAAGSKNFMRELGVDISHSKSDKTSYYVAFEGVLAAKFELSDELKNDAKSCVKELKAMGLKTYMLTGDNQNVAKEVTDALGIVDFKASCLPDEKARFIKNLQQNGAKIVMVGDGINDTLALSLAQIAVCMGSGADASLAKSDVVLLDDSLKSLLNAVKIARFTLGKIKQNLAFSLCYNLLTVPLATMGYVMPLFAALSMSFSSIAVVLNSLTIRAKFKENDE</sequence>
<reference evidence="17" key="1">
    <citation type="submission" date="2016-07" db="EMBL/GenBank/DDBJ databases">
        <title>Comparative genomics of the Campylobacter concisus group.</title>
        <authorList>
            <person name="Miller W.G."/>
            <person name="Yee E."/>
            <person name="Chapman M.H."/>
            <person name="Huynh S."/>
            <person name="Bono J.L."/>
            <person name="On S.L.W."/>
            <person name="StLeger J."/>
            <person name="Foster G."/>
            <person name="Parker C.T."/>
        </authorList>
    </citation>
    <scope>NUCLEOTIDE SEQUENCE</scope>
    <source>
        <strain evidence="17">525.92</strain>
    </source>
</reference>
<dbReference type="GO" id="GO:0055070">
    <property type="term" value="P:copper ion homeostasis"/>
    <property type="evidence" value="ECO:0007669"/>
    <property type="project" value="TreeGrafter"/>
</dbReference>
<dbReference type="InterPro" id="IPR036412">
    <property type="entry name" value="HAD-like_sf"/>
</dbReference>
<dbReference type="InterPro" id="IPR023299">
    <property type="entry name" value="ATPase_P-typ_cyto_dom_N"/>
</dbReference>
<evidence type="ECO:0000256" key="11">
    <source>
        <dbReference type="ARBA" id="ARBA00022967"/>
    </source>
</evidence>
<keyword evidence="13" id="KW-0406">Ion transport</keyword>
<keyword evidence="12 15" id="KW-1133">Transmembrane helix</keyword>
<comment type="similarity">
    <text evidence="2 15">Belongs to the cation transport ATPase (P-type) (TC 3.A.3) family. Type IB subfamily.</text>
</comment>
<feature type="transmembrane region" description="Helical" evidence="15">
    <location>
        <begin position="445"/>
        <end position="475"/>
    </location>
</feature>
<evidence type="ECO:0000256" key="4">
    <source>
        <dbReference type="ARBA" id="ARBA00022475"/>
    </source>
</evidence>
<dbReference type="Pfam" id="PF00702">
    <property type="entry name" value="Hydrolase"/>
    <property type="match status" value="1"/>
</dbReference>
<dbReference type="GO" id="GO:0005524">
    <property type="term" value="F:ATP binding"/>
    <property type="evidence" value="ECO:0007669"/>
    <property type="project" value="UniProtKB-UniRule"/>
</dbReference>
<evidence type="ECO:0000256" key="5">
    <source>
        <dbReference type="ARBA" id="ARBA00022553"/>
    </source>
</evidence>
<dbReference type="InterPro" id="IPR008250">
    <property type="entry name" value="ATPase_P-typ_transduc_dom_A_sf"/>
</dbReference>
<dbReference type="PRINTS" id="PR00119">
    <property type="entry name" value="CATATPASE"/>
</dbReference>
<dbReference type="Pfam" id="PF00403">
    <property type="entry name" value="HMA"/>
    <property type="match status" value="1"/>
</dbReference>
<dbReference type="Gene3D" id="3.30.70.100">
    <property type="match status" value="1"/>
</dbReference>
<feature type="transmembrane region" description="Helical" evidence="15">
    <location>
        <begin position="746"/>
        <end position="765"/>
    </location>
</feature>
<dbReference type="InterPro" id="IPR006121">
    <property type="entry name" value="HMA_dom"/>
</dbReference>
<dbReference type="SUPFAM" id="SSF56784">
    <property type="entry name" value="HAD-like"/>
    <property type="match status" value="1"/>
</dbReference>
<evidence type="ECO:0000256" key="6">
    <source>
        <dbReference type="ARBA" id="ARBA00022692"/>
    </source>
</evidence>
<dbReference type="InterPro" id="IPR023214">
    <property type="entry name" value="HAD_sf"/>
</dbReference>
<dbReference type="Pfam" id="PF00122">
    <property type="entry name" value="E1-E2_ATPase"/>
    <property type="match status" value="1"/>
</dbReference>
<dbReference type="PRINTS" id="PR00943">
    <property type="entry name" value="CUATPASE"/>
</dbReference>
<feature type="transmembrane region" description="Helical" evidence="15">
    <location>
        <begin position="265"/>
        <end position="283"/>
    </location>
</feature>
<keyword evidence="9 15" id="KW-0067">ATP-binding</keyword>
<dbReference type="NCBIfam" id="TIGR01525">
    <property type="entry name" value="ATPase-IB_hvy"/>
    <property type="match status" value="1"/>
</dbReference>
<evidence type="ECO:0000256" key="8">
    <source>
        <dbReference type="ARBA" id="ARBA00022741"/>
    </source>
</evidence>
<keyword evidence="14 15" id="KW-0472">Membrane</keyword>
<keyword evidence="11" id="KW-1278">Translocase</keyword>
<feature type="transmembrane region" description="Helical" evidence="15">
    <location>
        <begin position="421"/>
        <end position="439"/>
    </location>
</feature>
<keyword evidence="18" id="KW-1185">Reference proteome</keyword>
<keyword evidence="6 15" id="KW-0812">Transmembrane</keyword>
<keyword evidence="5" id="KW-0597">Phosphoprotein</keyword>
<dbReference type="InterPro" id="IPR023298">
    <property type="entry name" value="ATPase_P-typ_TM_dom_sf"/>
</dbReference>
<dbReference type="KEGG" id="ccv:CCV52592_0267"/>